<proteinExistence type="predicted"/>
<gene>
    <name evidence="1" type="ORF">D7X12_27825</name>
</gene>
<comment type="caution">
    <text evidence="1">The sequence shown here is derived from an EMBL/GenBank/DDBJ whole genome shotgun (WGS) entry which is preliminary data.</text>
</comment>
<dbReference type="EMBL" id="RAWG01000214">
    <property type="protein sequence ID" value="RKH37957.1"/>
    <property type="molecule type" value="Genomic_DNA"/>
</dbReference>
<reference evidence="2" key="1">
    <citation type="submission" date="2018-09" db="EMBL/GenBank/DDBJ databases">
        <authorList>
            <person name="Livingstone P.G."/>
            <person name="Whitworth D.E."/>
        </authorList>
    </citation>
    <scope>NUCLEOTIDE SEQUENCE [LARGE SCALE GENOMIC DNA]</scope>
    <source>
        <strain evidence="2">CA040B</strain>
    </source>
</reference>
<evidence type="ECO:0000313" key="2">
    <source>
        <dbReference type="Proteomes" id="UP000273405"/>
    </source>
</evidence>
<dbReference type="RefSeq" id="WP_120628290.1">
    <property type="nucleotide sequence ID" value="NZ_RAWG01000214.1"/>
</dbReference>
<dbReference type="AlphaFoldDB" id="A0A3A8N0F8"/>
<sequence>MRAQGLGAAALLLVAGCAAETKLRPTPAAELVQNNKGKDSSTAIAEQQGVRLVADGTAWRGHPSDLERRLTPVYVRLENQGTRALEVQYPDITLVGEASRFRYTALAPLSLRQALSSREHTAPGEATPGAVIAPASSWRVGVGVGIGGYGYGPWRGYGPYYGPWGSPFYPYPYALSCQEPLPTEDMLNSALPEGTLAPGGKLEGFVYFQGVARREDAVTLQVKLVDATTGESFGVLDIPFQVSTG</sequence>
<dbReference type="PROSITE" id="PS51257">
    <property type="entry name" value="PROKAR_LIPOPROTEIN"/>
    <property type="match status" value="1"/>
</dbReference>
<protein>
    <submittedName>
        <fullName evidence="1">Uncharacterized protein</fullName>
    </submittedName>
</protein>
<organism evidence="1 2">
    <name type="scientific">Corallococcus sicarius</name>
    <dbReference type="NCBI Taxonomy" id="2316726"/>
    <lineage>
        <taxon>Bacteria</taxon>
        <taxon>Pseudomonadati</taxon>
        <taxon>Myxococcota</taxon>
        <taxon>Myxococcia</taxon>
        <taxon>Myxococcales</taxon>
        <taxon>Cystobacterineae</taxon>
        <taxon>Myxococcaceae</taxon>
        <taxon>Corallococcus</taxon>
    </lineage>
</organism>
<evidence type="ECO:0000313" key="1">
    <source>
        <dbReference type="EMBL" id="RKH37957.1"/>
    </source>
</evidence>
<keyword evidence="2" id="KW-1185">Reference proteome</keyword>
<accession>A0A3A8N0F8</accession>
<dbReference type="Proteomes" id="UP000273405">
    <property type="component" value="Unassembled WGS sequence"/>
</dbReference>
<name>A0A3A8N0F8_9BACT</name>
<dbReference type="OrthoDB" id="5382330at2"/>